<gene>
    <name evidence="3" type="ORF">Tco_0988194</name>
</gene>
<reference evidence="3" key="1">
    <citation type="journal article" date="2022" name="Int. J. Mol. Sci.">
        <title>Draft Genome of Tanacetum Coccineum: Genomic Comparison of Closely Related Tanacetum-Family Plants.</title>
        <authorList>
            <person name="Yamashiro T."/>
            <person name="Shiraishi A."/>
            <person name="Nakayama K."/>
            <person name="Satake H."/>
        </authorList>
    </citation>
    <scope>NUCLEOTIDE SEQUENCE</scope>
</reference>
<protein>
    <submittedName>
        <fullName evidence="3">Uncharacterized protein</fullName>
    </submittedName>
</protein>
<name>A0ABQ5EQB6_9ASTR</name>
<evidence type="ECO:0000313" key="4">
    <source>
        <dbReference type="Proteomes" id="UP001151760"/>
    </source>
</evidence>
<dbReference type="Proteomes" id="UP001151760">
    <property type="component" value="Unassembled WGS sequence"/>
</dbReference>
<evidence type="ECO:0000313" key="3">
    <source>
        <dbReference type="EMBL" id="GJT53140.1"/>
    </source>
</evidence>
<keyword evidence="1" id="KW-0175">Coiled coil</keyword>
<feature type="region of interest" description="Disordered" evidence="2">
    <location>
        <begin position="55"/>
        <end position="106"/>
    </location>
</feature>
<evidence type="ECO:0000256" key="1">
    <source>
        <dbReference type="SAM" id="Coils"/>
    </source>
</evidence>
<proteinExistence type="predicted"/>
<organism evidence="3 4">
    <name type="scientific">Tanacetum coccineum</name>
    <dbReference type="NCBI Taxonomy" id="301880"/>
    <lineage>
        <taxon>Eukaryota</taxon>
        <taxon>Viridiplantae</taxon>
        <taxon>Streptophyta</taxon>
        <taxon>Embryophyta</taxon>
        <taxon>Tracheophyta</taxon>
        <taxon>Spermatophyta</taxon>
        <taxon>Magnoliopsida</taxon>
        <taxon>eudicotyledons</taxon>
        <taxon>Gunneridae</taxon>
        <taxon>Pentapetalae</taxon>
        <taxon>asterids</taxon>
        <taxon>campanulids</taxon>
        <taxon>Asterales</taxon>
        <taxon>Asteraceae</taxon>
        <taxon>Asteroideae</taxon>
        <taxon>Anthemideae</taxon>
        <taxon>Anthemidinae</taxon>
        <taxon>Tanacetum</taxon>
    </lineage>
</organism>
<accession>A0ABQ5EQB6</accession>
<sequence length="198" mass="22536">MFHPPLHPPEFHSTVGPYVWSYRSSYETPSSSSSLTLPIWMRYRGTSVLILDTEFEDESSDLDDKGEGSEDKGPGLDDKGHGLEDEGPGSKEEEEEAAHEVSPSSPVVPSRIALLVTTPAATISVDEDHLLEYQFRSLKKEQERATMTFSAIWRPILALEAWRENHDLRRQIAKERRERLELTDRVARMERRQESGGE</sequence>
<comment type="caution">
    <text evidence="3">The sequence shown here is derived from an EMBL/GenBank/DDBJ whole genome shotgun (WGS) entry which is preliminary data.</text>
</comment>
<feature type="compositionally biased region" description="Basic and acidic residues" evidence="2">
    <location>
        <begin position="62"/>
        <end position="91"/>
    </location>
</feature>
<evidence type="ECO:0000256" key="2">
    <source>
        <dbReference type="SAM" id="MobiDB-lite"/>
    </source>
</evidence>
<dbReference type="EMBL" id="BQNB010016559">
    <property type="protein sequence ID" value="GJT53140.1"/>
    <property type="molecule type" value="Genomic_DNA"/>
</dbReference>
<keyword evidence="4" id="KW-1185">Reference proteome</keyword>
<feature type="coiled-coil region" evidence="1">
    <location>
        <begin position="163"/>
        <end position="192"/>
    </location>
</feature>
<reference evidence="3" key="2">
    <citation type="submission" date="2022-01" db="EMBL/GenBank/DDBJ databases">
        <authorList>
            <person name="Yamashiro T."/>
            <person name="Shiraishi A."/>
            <person name="Satake H."/>
            <person name="Nakayama K."/>
        </authorList>
    </citation>
    <scope>NUCLEOTIDE SEQUENCE</scope>
</reference>